<protein>
    <submittedName>
        <fullName evidence="2">Unnamed protein product</fullName>
    </submittedName>
</protein>
<evidence type="ECO:0000256" key="1">
    <source>
        <dbReference type="SAM" id="MobiDB-lite"/>
    </source>
</evidence>
<name>A0AAN4YJ64_ASPOZ</name>
<feature type="compositionally biased region" description="Basic and acidic residues" evidence="1">
    <location>
        <begin position="52"/>
        <end position="67"/>
    </location>
</feature>
<accession>A0AAN4YJ64</accession>
<evidence type="ECO:0000313" key="2">
    <source>
        <dbReference type="EMBL" id="GMG27074.1"/>
    </source>
</evidence>
<reference evidence="2" key="1">
    <citation type="submission" date="2023-04" db="EMBL/GenBank/DDBJ databases">
        <title>Aspergillus oryzae NBRC 4228.</title>
        <authorList>
            <person name="Ichikawa N."/>
            <person name="Sato H."/>
            <person name="Tonouchi N."/>
        </authorList>
    </citation>
    <scope>NUCLEOTIDE SEQUENCE</scope>
    <source>
        <strain evidence="2">NBRC 4228</strain>
    </source>
</reference>
<dbReference type="EMBL" id="BSYA01000032">
    <property type="protein sequence ID" value="GMG27074.1"/>
    <property type="molecule type" value="Genomic_DNA"/>
</dbReference>
<feature type="region of interest" description="Disordered" evidence="1">
    <location>
        <begin position="42"/>
        <end position="84"/>
    </location>
</feature>
<dbReference type="AlphaFoldDB" id="A0AAN4YJ64"/>
<comment type="caution">
    <text evidence="2">The sequence shown here is derived from an EMBL/GenBank/DDBJ whole genome shotgun (WGS) entry which is preliminary data.</text>
</comment>
<gene>
    <name evidence="2" type="ORF">Aory04_000376400</name>
</gene>
<feature type="compositionally biased region" description="Polar residues" evidence="1">
    <location>
        <begin position="42"/>
        <end position="51"/>
    </location>
</feature>
<proteinExistence type="predicted"/>
<organism evidence="2 3">
    <name type="scientific">Aspergillus oryzae</name>
    <name type="common">Yellow koji mold</name>
    <dbReference type="NCBI Taxonomy" id="5062"/>
    <lineage>
        <taxon>Eukaryota</taxon>
        <taxon>Fungi</taxon>
        <taxon>Dikarya</taxon>
        <taxon>Ascomycota</taxon>
        <taxon>Pezizomycotina</taxon>
        <taxon>Eurotiomycetes</taxon>
        <taxon>Eurotiomycetidae</taxon>
        <taxon>Eurotiales</taxon>
        <taxon>Aspergillaceae</taxon>
        <taxon>Aspergillus</taxon>
        <taxon>Aspergillus subgen. Circumdati</taxon>
    </lineage>
</organism>
<evidence type="ECO:0000313" key="3">
    <source>
        <dbReference type="Proteomes" id="UP001165205"/>
    </source>
</evidence>
<dbReference type="Proteomes" id="UP001165205">
    <property type="component" value="Unassembled WGS sequence"/>
</dbReference>
<sequence length="84" mass="9790">MIVPANQLPLFNIRPQIQLKAPRRPRLGMQMPIRIRNLQNTISLPSFIQNPTHKEDEGKKAERRRENSPPQDPTWHPHAQKSTP</sequence>